<dbReference type="Gene3D" id="3.40.190.10">
    <property type="entry name" value="Periplasmic binding protein-like II"/>
    <property type="match status" value="2"/>
</dbReference>
<protein>
    <submittedName>
        <fullName evidence="5">Spermidine/putrescine ABC transporter substrate-binding protein</fullName>
    </submittedName>
</protein>
<evidence type="ECO:0000313" key="5">
    <source>
        <dbReference type="EMBL" id="UTW09665.1"/>
    </source>
</evidence>
<dbReference type="PANTHER" id="PTHR30222">
    <property type="entry name" value="SPERMIDINE/PUTRESCINE-BINDING PERIPLASMIC PROTEIN"/>
    <property type="match status" value="1"/>
</dbReference>
<evidence type="ECO:0000256" key="1">
    <source>
        <dbReference type="ARBA" id="ARBA00004418"/>
    </source>
</evidence>
<dbReference type="Pfam" id="PF13416">
    <property type="entry name" value="SBP_bac_8"/>
    <property type="match status" value="1"/>
</dbReference>
<dbReference type="PRINTS" id="PR00909">
    <property type="entry name" value="SPERMDNBNDNG"/>
</dbReference>
<evidence type="ECO:0000256" key="4">
    <source>
        <dbReference type="ARBA" id="ARBA00022764"/>
    </source>
</evidence>
<evidence type="ECO:0000256" key="2">
    <source>
        <dbReference type="ARBA" id="ARBA00022448"/>
    </source>
</evidence>
<organism evidence="5 6">
    <name type="scientific">Pseudomonas benzenivorans</name>
    <dbReference type="NCBI Taxonomy" id="556533"/>
    <lineage>
        <taxon>Bacteria</taxon>
        <taxon>Pseudomonadati</taxon>
        <taxon>Pseudomonadota</taxon>
        <taxon>Gammaproteobacteria</taxon>
        <taxon>Pseudomonadales</taxon>
        <taxon>Pseudomonadaceae</taxon>
        <taxon>Pseudomonas</taxon>
    </lineage>
</organism>
<dbReference type="CDD" id="cd13590">
    <property type="entry name" value="PBP2_PotD_PotF_like"/>
    <property type="match status" value="1"/>
</dbReference>
<evidence type="ECO:0000313" key="6">
    <source>
        <dbReference type="Proteomes" id="UP001059672"/>
    </source>
</evidence>
<keyword evidence="2" id="KW-0813">Transport</keyword>
<keyword evidence="3" id="KW-0732">Signal</keyword>
<dbReference type="InterPro" id="IPR006059">
    <property type="entry name" value="SBP"/>
</dbReference>
<accession>A0ABY5HEH7</accession>
<dbReference type="EMBL" id="CP073346">
    <property type="protein sequence ID" value="UTW09665.1"/>
    <property type="molecule type" value="Genomic_DNA"/>
</dbReference>
<keyword evidence="4" id="KW-0574">Periplasm</keyword>
<gene>
    <name evidence="5" type="ORF">KDW96_10320</name>
</gene>
<sequence>MQARHPLGFILSTCLLLLPVLGQASQRQLTILNWGDYLAPEVVTAFEQQHQVKVVESLYSSDDDRTRLLMENDGEGYDLILVAGSDLASYAKRGWIVPLDPARLPNLKHLETRWQQAFAAAHTHGVPYFWGTLGILYRSDLVSTPITSWLQLFRPATELQGKIAMLEDGRDIIGASLKALGHSLNSSDTEQLKAAQALLREQKAHVRTYDSISLDEHSPILSGEIVATIIYNGDALMLKEYNPHLRYVVPREGGNLWVDYFTLGGKARDVDLAYSFLNFINEPPQAARLALFSHYASPNRAAQALLPKAMLSDPIVYPDAASLATSEAYAPQPARAQRLRNQIIADVLD</sequence>
<comment type="subcellular location">
    <subcellularLocation>
        <location evidence="1">Periplasm</location>
    </subcellularLocation>
</comment>
<dbReference type="SUPFAM" id="SSF53850">
    <property type="entry name" value="Periplasmic binding protein-like II"/>
    <property type="match status" value="1"/>
</dbReference>
<proteinExistence type="predicted"/>
<dbReference type="PANTHER" id="PTHR30222:SF17">
    <property type="entry name" value="SPERMIDINE_PUTRESCINE-BINDING PERIPLASMIC PROTEIN"/>
    <property type="match status" value="1"/>
</dbReference>
<keyword evidence="6" id="KW-1185">Reference proteome</keyword>
<dbReference type="InterPro" id="IPR001188">
    <property type="entry name" value="Sperm_putr-bd"/>
</dbReference>
<name>A0ABY5HEH7_9PSED</name>
<evidence type="ECO:0000256" key="3">
    <source>
        <dbReference type="ARBA" id="ARBA00022729"/>
    </source>
</evidence>
<dbReference type="PIRSF" id="PIRSF019574">
    <property type="entry name" value="Periplasmic_polyamine_BP"/>
    <property type="match status" value="1"/>
</dbReference>
<dbReference type="Proteomes" id="UP001059672">
    <property type="component" value="Chromosome"/>
</dbReference>
<reference evidence="5" key="1">
    <citation type="submission" date="2021-04" db="EMBL/GenBank/DDBJ databases">
        <title>Oceanospirillales bacteria with DddD are important DMSP degraders in coastal seawater.</title>
        <authorList>
            <person name="Liu J."/>
        </authorList>
    </citation>
    <scope>NUCLEOTIDE SEQUENCE</scope>
    <source>
        <strain evidence="5">D13-4</strain>
    </source>
</reference>
<dbReference type="RefSeq" id="WP_255840324.1">
    <property type="nucleotide sequence ID" value="NZ_CP073346.1"/>
</dbReference>